<dbReference type="EMBL" id="JBGOSP010000008">
    <property type="protein sequence ID" value="MFA3838109.1"/>
    <property type="molecule type" value="Genomic_DNA"/>
</dbReference>
<evidence type="ECO:0000256" key="1">
    <source>
        <dbReference type="ARBA" id="ARBA00005254"/>
    </source>
</evidence>
<evidence type="ECO:0000256" key="2">
    <source>
        <dbReference type="SAM" id="MobiDB-lite"/>
    </source>
</evidence>
<evidence type="ECO:0000313" key="5">
    <source>
        <dbReference type="EMBL" id="MFA3838109.1"/>
    </source>
</evidence>
<dbReference type="CDD" id="cd03448">
    <property type="entry name" value="HDE_HSD"/>
    <property type="match status" value="1"/>
</dbReference>
<gene>
    <name evidence="5" type="ORF">ACEG43_18370</name>
</gene>
<evidence type="ECO:0000313" key="6">
    <source>
        <dbReference type="Proteomes" id="UP001571476"/>
    </source>
</evidence>
<dbReference type="PANTHER" id="PTHR13078">
    <property type="entry name" value="PEROXISOMAL MULTIFUNCTIONAL ENZYME TYPE 2-RELATED"/>
    <property type="match status" value="1"/>
</dbReference>
<organism evidence="5 6">
    <name type="scientific">Streptomyces aureus</name>
    <dbReference type="NCBI Taxonomy" id="193461"/>
    <lineage>
        <taxon>Bacteria</taxon>
        <taxon>Bacillati</taxon>
        <taxon>Actinomycetota</taxon>
        <taxon>Actinomycetes</taxon>
        <taxon>Kitasatosporales</taxon>
        <taxon>Streptomycetaceae</taxon>
        <taxon>Streptomyces</taxon>
    </lineage>
</organism>
<proteinExistence type="inferred from homology"/>
<reference evidence="5 6" key="1">
    <citation type="submission" date="2024-08" db="EMBL/GenBank/DDBJ databases">
        <title>Genome sequence of Streptomyces aureus CACIA-1.46HGO.</title>
        <authorList>
            <person name="Evangelista-Martinez Z."/>
        </authorList>
    </citation>
    <scope>NUCLEOTIDE SEQUENCE [LARGE SCALE GENOMIC DNA]</scope>
    <source>
        <strain evidence="5 6">CACIA-1.46HGO</strain>
    </source>
</reference>
<dbReference type="PANTHER" id="PTHR13078:SF59">
    <property type="entry name" value="ENOYL-COA HYDRATASE CHSH3"/>
    <property type="match status" value="1"/>
</dbReference>
<dbReference type="SUPFAM" id="SSF54637">
    <property type="entry name" value="Thioesterase/thiol ester dehydrase-isomerase"/>
    <property type="match status" value="2"/>
</dbReference>
<dbReference type="RefSeq" id="WP_326713252.1">
    <property type="nucleotide sequence ID" value="NZ_BAAAKQ010000050.1"/>
</dbReference>
<dbReference type="Pfam" id="PF01575">
    <property type="entry name" value="MaoC_dehydratas"/>
    <property type="match status" value="1"/>
</dbReference>
<dbReference type="InterPro" id="IPR002539">
    <property type="entry name" value="MaoC-like_dom"/>
</dbReference>
<sequence length="284" mass="30430">MPIDAAKAVAAEPRSAEITWDHKDIQLYHLGLGAGTPATDPDELRYTLESRLHVLPSFATVAGAGMGVVGGLSAPGIDVNLAHVLHGGQTVELHRPIPVKGSATSTSRVAAVYDKGKAAILVLRTEVADADGPLWTSDAQIFVRGEGGFGGDRGPSTRLEAPTGEPDRTVDRPVREDQALLYRLSGDWNPLHADPEFAKLAGFDRPILHGLCSYGMTLKAVVDTLLDGDVSRVRSYATRFTGVVFPGETLRIRMWRSEGRIQVTVTAVERDEAPVLADTIVEHA</sequence>
<dbReference type="InterPro" id="IPR029069">
    <property type="entry name" value="HotDog_dom_sf"/>
</dbReference>
<keyword evidence="6" id="KW-1185">Reference proteome</keyword>
<dbReference type="InterPro" id="IPR054357">
    <property type="entry name" value="MFE-2_N"/>
</dbReference>
<feature type="domain" description="MaoC-like" evidence="3">
    <location>
        <begin position="162"/>
        <end position="263"/>
    </location>
</feature>
<dbReference type="Proteomes" id="UP001571476">
    <property type="component" value="Unassembled WGS sequence"/>
</dbReference>
<feature type="domain" description="Peroxisomal multifunctional enzyme type 2-like N-terminal" evidence="4">
    <location>
        <begin position="20"/>
        <end position="145"/>
    </location>
</feature>
<name>A0ABV4SLJ7_9ACTN</name>
<accession>A0ABV4SLJ7</accession>
<comment type="similarity">
    <text evidence="1">Belongs to the enoyl-CoA hydratase/isomerase family.</text>
</comment>
<dbReference type="Gene3D" id="3.10.129.10">
    <property type="entry name" value="Hotdog Thioesterase"/>
    <property type="match status" value="1"/>
</dbReference>
<comment type="caution">
    <text evidence="5">The sequence shown here is derived from an EMBL/GenBank/DDBJ whole genome shotgun (WGS) entry which is preliminary data.</text>
</comment>
<protein>
    <submittedName>
        <fullName evidence="5">MaoC/PaaZ C-terminal domain-containing protein</fullName>
    </submittedName>
</protein>
<evidence type="ECO:0000259" key="4">
    <source>
        <dbReference type="Pfam" id="PF22622"/>
    </source>
</evidence>
<feature type="region of interest" description="Disordered" evidence="2">
    <location>
        <begin position="146"/>
        <end position="170"/>
    </location>
</feature>
<dbReference type="Pfam" id="PF22622">
    <property type="entry name" value="MFE-2_hydrat-2_N"/>
    <property type="match status" value="1"/>
</dbReference>
<evidence type="ECO:0000259" key="3">
    <source>
        <dbReference type="Pfam" id="PF01575"/>
    </source>
</evidence>